<accession>D5VT72</accession>
<dbReference type="HOGENOM" id="CLU_1067987_0_0_2"/>
<keyword evidence="2" id="KW-1185">Reference proteome</keyword>
<dbReference type="InterPro" id="IPR029063">
    <property type="entry name" value="SAM-dependent_MTases_sf"/>
</dbReference>
<proteinExistence type="predicted"/>
<evidence type="ECO:0008006" key="3">
    <source>
        <dbReference type="Google" id="ProtNLM"/>
    </source>
</evidence>
<dbReference type="PANTHER" id="PTHR11006:SF60">
    <property type="entry name" value="PROTEIN ARGININE N-METHYLTRANSFERASE 9"/>
    <property type="match status" value="1"/>
</dbReference>
<dbReference type="EMBL" id="CP002009">
    <property type="protein sequence ID" value="ADG13775.1"/>
    <property type="molecule type" value="Genomic_DNA"/>
</dbReference>
<dbReference type="Gene3D" id="3.40.50.150">
    <property type="entry name" value="Vaccinia Virus protein VP39"/>
    <property type="match status" value="1"/>
</dbReference>
<name>D5VT72_METIM</name>
<dbReference type="GO" id="GO:0016274">
    <property type="term" value="F:protein-arginine N-methyltransferase activity"/>
    <property type="evidence" value="ECO:0007669"/>
    <property type="project" value="InterPro"/>
</dbReference>
<gene>
    <name evidence="1" type="ordered locus">Metin_1121</name>
</gene>
<reference evidence="1" key="1">
    <citation type="submission" date="2010-04" db="EMBL/GenBank/DDBJ databases">
        <title>Complete sequence of Methanocaldococcus infernus ME.</title>
        <authorList>
            <consortium name="US DOE Joint Genome Institute"/>
            <person name="Lucas S."/>
            <person name="Copeland A."/>
            <person name="Lapidus A."/>
            <person name="Cheng J.-F."/>
            <person name="Bruce D."/>
            <person name="Goodwin L."/>
            <person name="Pitluck S."/>
            <person name="Munk A.C."/>
            <person name="Detter J.C."/>
            <person name="Han C."/>
            <person name="Tapia R."/>
            <person name="Land M."/>
            <person name="Hauser L."/>
            <person name="Kyrpides N."/>
            <person name="Mikhailova N."/>
            <person name="Sieprawska-Lupa M."/>
            <person name="Whitman W.B."/>
            <person name="Woyke T."/>
        </authorList>
    </citation>
    <scope>NUCLEOTIDE SEQUENCE [LARGE SCALE GENOMIC DNA]</scope>
    <source>
        <strain evidence="1">ME</strain>
    </source>
</reference>
<dbReference type="AlphaFoldDB" id="D5VT72"/>
<evidence type="ECO:0000313" key="1">
    <source>
        <dbReference type="EMBL" id="ADG13775.1"/>
    </source>
</evidence>
<dbReference type="InterPro" id="IPR025799">
    <property type="entry name" value="Arg_MeTrfase"/>
</dbReference>
<dbReference type="PANTHER" id="PTHR11006">
    <property type="entry name" value="PROTEIN ARGININE N-METHYLTRANSFERASE"/>
    <property type="match status" value="1"/>
</dbReference>
<dbReference type="SUPFAM" id="SSF53335">
    <property type="entry name" value="S-adenosyl-L-methionine-dependent methyltransferases"/>
    <property type="match status" value="1"/>
</dbReference>
<dbReference type="Proteomes" id="UP000002061">
    <property type="component" value="Chromosome"/>
</dbReference>
<dbReference type="Pfam" id="PF06325">
    <property type="entry name" value="PrmA"/>
    <property type="match status" value="1"/>
</dbReference>
<dbReference type="PIRSF" id="PIRSF006607">
    <property type="entry name" value="RNAmts_UCP006607"/>
    <property type="match status" value="1"/>
</dbReference>
<sequence>MLLKVPQWHSSLLTDYERLAIFKLAIEKYAKGIVYDLGTGSGILAMIAAKKAEKVYALELDSFTYEYAKENIERNGFKNILLYEADAEFFDYKEKADLIIAELLDTALITEPQVRVLNTINKKKVLKEDGKIIPEKAISTVQLVNSSLSYIHYDEEDKEKELSNEIIYEEVNFYKVNPLKVSYKFKLSGEYGENLGLKLRTYTILSEEFVSGPLRMLNPPLVIPLNVDGSDVKVKLSYKRGGDLDSIKVKVF</sequence>
<protein>
    <recommendedName>
        <fullName evidence="3">Ribosomal L11 methyltransferase</fullName>
    </recommendedName>
</protein>
<dbReference type="InterPro" id="IPR021172">
    <property type="entry name" value="UCP006607_RNA_methylase-rel"/>
</dbReference>
<dbReference type="CDD" id="cd02440">
    <property type="entry name" value="AdoMet_MTases"/>
    <property type="match status" value="1"/>
</dbReference>
<organism evidence="1 2">
    <name type="scientific">Methanocaldococcus infernus (strain DSM 11812 / JCM 15783 / ME)</name>
    <dbReference type="NCBI Taxonomy" id="573063"/>
    <lineage>
        <taxon>Archaea</taxon>
        <taxon>Methanobacteriati</taxon>
        <taxon>Methanobacteriota</taxon>
        <taxon>Methanomada group</taxon>
        <taxon>Methanococci</taxon>
        <taxon>Methanococcales</taxon>
        <taxon>Methanocaldococcaceae</taxon>
        <taxon>Methanocaldococcus</taxon>
    </lineage>
</organism>
<dbReference type="eggNOG" id="arCOG04843">
    <property type="taxonomic scope" value="Archaea"/>
</dbReference>
<dbReference type="KEGG" id="mif:Metin_1121"/>
<evidence type="ECO:0000313" key="2">
    <source>
        <dbReference type="Proteomes" id="UP000002061"/>
    </source>
</evidence>
<dbReference type="STRING" id="573063.Metin_1121"/>
<dbReference type="GO" id="GO:0042054">
    <property type="term" value="F:histone methyltransferase activity"/>
    <property type="evidence" value="ECO:0007669"/>
    <property type="project" value="TreeGrafter"/>
</dbReference>